<dbReference type="Gene3D" id="3.20.20.140">
    <property type="entry name" value="Metal-dependent hydrolases"/>
    <property type="match status" value="1"/>
</dbReference>
<dbReference type="Proteomes" id="UP000267029">
    <property type="component" value="Unassembled WGS sequence"/>
</dbReference>
<dbReference type="InterPro" id="IPR002738">
    <property type="entry name" value="RNase_P_p30"/>
</dbReference>
<proteinExistence type="inferred from homology"/>
<dbReference type="PANTHER" id="PTHR13031">
    <property type="entry name" value="RIBONUCLEASE P SUBUNIT P30"/>
    <property type="match status" value="1"/>
</dbReference>
<dbReference type="InterPro" id="IPR016195">
    <property type="entry name" value="Pol/histidinol_Pase-like"/>
</dbReference>
<reference evidence="5 6" key="1">
    <citation type="submission" date="2018-10" db="EMBL/GenBank/DDBJ databases">
        <authorList>
            <consortium name="Pathogen Informatics"/>
        </authorList>
    </citation>
    <scope>NUCLEOTIDE SEQUENCE [LARGE SCALE GENOMIC DNA]</scope>
</reference>
<dbReference type="WBParaSite" id="MCU_000263-RA">
    <property type="protein sequence ID" value="MCU_000263-RA"/>
    <property type="gene ID" value="MCU_000263"/>
</dbReference>
<accession>A0A0R3UE95</accession>
<evidence type="ECO:0000256" key="3">
    <source>
        <dbReference type="ARBA" id="ARBA00022694"/>
    </source>
</evidence>
<dbReference type="GO" id="GO:0003723">
    <property type="term" value="F:RNA binding"/>
    <property type="evidence" value="ECO:0007669"/>
    <property type="project" value="TreeGrafter"/>
</dbReference>
<comment type="subcellular location">
    <subcellularLocation>
        <location evidence="1">Nucleus</location>
    </subcellularLocation>
</comment>
<feature type="region of interest" description="Disordered" evidence="4">
    <location>
        <begin position="306"/>
        <end position="389"/>
    </location>
</feature>
<evidence type="ECO:0000256" key="1">
    <source>
        <dbReference type="ARBA" id="ARBA00004123"/>
    </source>
</evidence>
<reference evidence="7" key="2">
    <citation type="submission" date="2019-11" db="UniProtKB">
        <authorList>
            <consortium name="WormBaseParasite"/>
        </authorList>
    </citation>
    <scope>IDENTIFICATION</scope>
</reference>
<evidence type="ECO:0000313" key="7">
    <source>
        <dbReference type="WBParaSite" id="MCU_000263-RA"/>
    </source>
</evidence>
<evidence type="ECO:0000313" key="6">
    <source>
        <dbReference type="Proteomes" id="UP000267029"/>
    </source>
</evidence>
<organism evidence="7">
    <name type="scientific">Mesocestoides corti</name>
    <name type="common">Flatworm</name>
    <dbReference type="NCBI Taxonomy" id="53468"/>
    <lineage>
        <taxon>Eukaryota</taxon>
        <taxon>Metazoa</taxon>
        <taxon>Spiralia</taxon>
        <taxon>Lophotrochozoa</taxon>
        <taxon>Platyhelminthes</taxon>
        <taxon>Cestoda</taxon>
        <taxon>Eucestoda</taxon>
        <taxon>Cyclophyllidea</taxon>
        <taxon>Mesocestoididae</taxon>
        <taxon>Mesocestoides</taxon>
    </lineage>
</organism>
<feature type="compositionally biased region" description="Low complexity" evidence="4">
    <location>
        <begin position="308"/>
        <end position="320"/>
    </location>
</feature>
<name>A0A0R3UE95_MESCO</name>
<evidence type="ECO:0000256" key="2">
    <source>
        <dbReference type="ARBA" id="ARBA00007331"/>
    </source>
</evidence>
<dbReference type="OrthoDB" id="17948at2759"/>
<dbReference type="EMBL" id="UXSR01005189">
    <property type="protein sequence ID" value="VDD79292.1"/>
    <property type="molecule type" value="Genomic_DNA"/>
</dbReference>
<feature type="compositionally biased region" description="Basic residues" evidence="4">
    <location>
        <begin position="345"/>
        <end position="355"/>
    </location>
</feature>
<dbReference type="SUPFAM" id="SSF89550">
    <property type="entry name" value="PHP domain-like"/>
    <property type="match status" value="1"/>
</dbReference>
<evidence type="ECO:0000256" key="4">
    <source>
        <dbReference type="SAM" id="MobiDB-lite"/>
    </source>
</evidence>
<dbReference type="GO" id="GO:0005634">
    <property type="term" value="C:nucleus"/>
    <property type="evidence" value="ECO:0007669"/>
    <property type="project" value="UniProtKB-SubCell"/>
</dbReference>
<gene>
    <name evidence="5" type="ORF">MCOS_LOCUS5295</name>
</gene>
<dbReference type="STRING" id="53468.A0A0R3UE95"/>
<dbReference type="GO" id="GO:0008033">
    <property type="term" value="P:tRNA processing"/>
    <property type="evidence" value="ECO:0007669"/>
    <property type="project" value="UniProtKB-KW"/>
</dbReference>
<sequence length="389" mass="42487">MDAKYYDLNVPRAAASPELLARLLDCDYLYAAIATTVRIDDFNFANVNKSAKEDRQQMRASLTKQLTPLTASELTTLLQNSEKFRSSSSNKFPALSPPRLFNRLTLTCADPDLASLFFKEFSDRIRTFDVVAFEPLSSAALTYIIESPNSPPIDLITANVAHLPSVNEFRPSSKHCAQCLRQGVYIEIPLSPALFRSGLPPTNRIGLASLLTHLDSVCQFHFPRLLVVSSGAQTGWEIRRPQAVASVLSAICSTIAKGGAPLVMQQTNPWQALSRGLARRRTKTAHGAAILLRLLADPSVTEVTKLPTANEGETANEETASSPTKVELGNPSIGQPSTAAESKRPRFSKNKRKRELSKSLPSRGSGVKVDNVTVDLEDIASPMKKNIRS</sequence>
<evidence type="ECO:0000313" key="5">
    <source>
        <dbReference type="EMBL" id="VDD79292.1"/>
    </source>
</evidence>
<comment type="similarity">
    <text evidence="2">Belongs to the eukaryotic/archaeal RNase P protein component 3 family.</text>
</comment>
<keyword evidence="6" id="KW-1185">Reference proteome</keyword>
<dbReference type="PANTHER" id="PTHR13031:SF0">
    <property type="entry name" value="RIBONUCLEASE P PROTEIN SUBUNIT P30"/>
    <property type="match status" value="1"/>
</dbReference>
<protein>
    <submittedName>
        <fullName evidence="7">Ribonuclease P protein subunit p30</fullName>
    </submittedName>
</protein>
<keyword evidence="3" id="KW-0819">tRNA processing</keyword>
<dbReference type="Pfam" id="PF01876">
    <property type="entry name" value="RNase_P_p30"/>
    <property type="match status" value="1"/>
</dbReference>
<dbReference type="AlphaFoldDB" id="A0A0R3UE95"/>